<dbReference type="InterPro" id="IPR006914">
    <property type="entry name" value="VENN_dom"/>
</dbReference>
<evidence type="ECO:0000313" key="9">
    <source>
        <dbReference type="EMBL" id="SSY61211.1"/>
    </source>
</evidence>
<feature type="compositionally biased region" description="Polar residues" evidence="6">
    <location>
        <begin position="683"/>
        <end position="693"/>
    </location>
</feature>
<feature type="domain" description="VENN motif-containing" evidence="7">
    <location>
        <begin position="482"/>
        <end position="529"/>
    </location>
</feature>
<dbReference type="AlphaFoldDB" id="A0A376BFH4"/>
<gene>
    <name evidence="9" type="ORF">NCTC10283_00015</name>
</gene>
<feature type="compositionally biased region" description="Polar residues" evidence="6">
    <location>
        <begin position="19"/>
        <end position="34"/>
    </location>
</feature>
<feature type="region of interest" description="Disordered" evidence="6">
    <location>
        <begin position="19"/>
        <end position="79"/>
    </location>
</feature>
<protein>
    <submittedName>
        <fullName evidence="9">Possible hemagglutinin (DUF638)</fullName>
    </submittedName>
</protein>
<dbReference type="InterPro" id="IPR025157">
    <property type="entry name" value="Hemagglutinin_rpt"/>
</dbReference>
<evidence type="ECO:0000256" key="2">
    <source>
        <dbReference type="ARBA" id="ARBA00022656"/>
    </source>
</evidence>
<feature type="region of interest" description="Disordered" evidence="6">
    <location>
        <begin position="674"/>
        <end position="693"/>
    </location>
</feature>
<evidence type="ECO:0000256" key="5">
    <source>
        <dbReference type="SAM" id="Coils"/>
    </source>
</evidence>
<keyword evidence="3" id="KW-1266">Target cell cytoplasm</keyword>
<dbReference type="GO" id="GO:0090729">
    <property type="term" value="F:toxin activity"/>
    <property type="evidence" value="ECO:0007669"/>
    <property type="project" value="UniProtKB-KW"/>
</dbReference>
<keyword evidence="4" id="KW-0843">Virulence</keyword>
<keyword evidence="10" id="KW-1185">Reference proteome</keyword>
<feature type="compositionally biased region" description="Polar residues" evidence="6">
    <location>
        <begin position="70"/>
        <end position="79"/>
    </location>
</feature>
<dbReference type="Pfam" id="PF13332">
    <property type="entry name" value="Fil_haemagg_2"/>
    <property type="match status" value="1"/>
</dbReference>
<name>A0A376BFH4_9NEIS</name>
<evidence type="ECO:0000313" key="10">
    <source>
        <dbReference type="Proteomes" id="UP000254209"/>
    </source>
</evidence>
<reference evidence="9 10" key="1">
    <citation type="submission" date="2018-06" db="EMBL/GenBank/DDBJ databases">
        <authorList>
            <consortium name="Pathogen Informatics"/>
            <person name="Doyle S."/>
        </authorList>
    </citation>
    <scope>NUCLEOTIDE SEQUENCE [LARGE SCALE GENOMIC DNA]</scope>
    <source>
        <strain evidence="9 10">NCTC10283</strain>
    </source>
</reference>
<organism evidence="9 10">
    <name type="scientific">Alysiella crassa</name>
    <dbReference type="NCBI Taxonomy" id="153491"/>
    <lineage>
        <taxon>Bacteria</taxon>
        <taxon>Pseudomonadati</taxon>
        <taxon>Pseudomonadota</taxon>
        <taxon>Betaproteobacteria</taxon>
        <taxon>Neisseriales</taxon>
        <taxon>Neisseriaceae</taxon>
        <taxon>Alysiella</taxon>
    </lineage>
</organism>
<evidence type="ECO:0000256" key="4">
    <source>
        <dbReference type="ARBA" id="ARBA00023026"/>
    </source>
</evidence>
<dbReference type="InterPro" id="IPR029501">
    <property type="entry name" value="EndoU_bac"/>
</dbReference>
<sequence length="841" mass="88719">MGGKGTRLFADDAINLTSAQQHSTENSNNKSSGWNVGGSIGSQGWGVTAGGNKGKGHGNGESLTHRHTQVGDSNSATVLQSGGQTTIKGAQTHGKGIDLSAQDLLIESVQDTAKFNSKQENISGQVTIGGGASVSGSYNKSKVNADHASVNQQSGIYAGDDGYRAHVTKHTDLKGGLITSTAKAEADGKNQFSTNSLSHSDIENHSDYNAKGMGVSGGFGFNADFGLGDKAAPQSSMKATDEKGNVITDANGNAQLATGKESLQSKGKSIGYGSDGESERSVTQSGINTKNIQIQQDPTGELAKSVYTDITTETAAQHSGSLNNVFDKDKVQQEIDLQVKVSQDFNRNVQAANGEINKQIDKLKQQLDKGQISQAEYNRKISHWQQGSVLLNSIAAGLGAPTDSVAGIATATLAPAVSYQIGQEFKKNNEEGSLKHILAHAVLGAVVAKSGGNNTLAGALSAGGAEALAPKVAEYLYGKKSSELNAEQKETVSSIMSFAGAATGAAVGDTTTNAVQGSLNAESAVENNAFLFEERGALVEELRKSPQSKHNEIIEKYRKYGKEKAEQDFALCLGKGDKCHLDAIEKLRNINTQSEVFLRSLAVESEIKSAALLTIKLNNEEISWHQSQLSVWANSLDKAIQISPALVGIGTIAGSKLITPKIKTEVKNYGQTQKTMSPVDGETTGSNKPIKQPTTLVSPEMEKKILYGERTVNQQGNVSNRIIGAHSGNIDNSLPNYAVETISHNPDGTRNVKLILQFSDGNISKIKASTLFPSTWSDKEVINAVKSIGNTIPVASRVSDGHTLHQGYINGVGVEVIKQGNNVISGYPAGKHGFTNPTTFK</sequence>
<evidence type="ECO:0000259" key="8">
    <source>
        <dbReference type="Pfam" id="PF14436"/>
    </source>
</evidence>
<dbReference type="Pfam" id="PF14436">
    <property type="entry name" value="EndoU_bacteria"/>
    <property type="match status" value="1"/>
</dbReference>
<dbReference type="EMBL" id="UFSO01000001">
    <property type="protein sequence ID" value="SSY61211.1"/>
    <property type="molecule type" value="Genomic_DNA"/>
</dbReference>
<dbReference type="Proteomes" id="UP000254209">
    <property type="component" value="Unassembled WGS sequence"/>
</dbReference>
<feature type="domain" description="Bacterial EndoU nuclease" evidence="8">
    <location>
        <begin position="701"/>
        <end position="829"/>
    </location>
</feature>
<dbReference type="Pfam" id="PF04829">
    <property type="entry name" value="PT-VENN"/>
    <property type="match status" value="1"/>
</dbReference>
<evidence type="ECO:0000256" key="3">
    <source>
        <dbReference type="ARBA" id="ARBA00022913"/>
    </source>
</evidence>
<evidence type="ECO:0000259" key="7">
    <source>
        <dbReference type="Pfam" id="PF04829"/>
    </source>
</evidence>
<keyword evidence="2" id="KW-0800">Toxin</keyword>
<proteinExistence type="predicted"/>
<feature type="region of interest" description="Disordered" evidence="6">
    <location>
        <begin position="261"/>
        <end position="285"/>
    </location>
</feature>
<keyword evidence="5" id="KW-0175">Coiled coil</keyword>
<evidence type="ECO:0000256" key="1">
    <source>
        <dbReference type="ARBA" id="ARBA00004219"/>
    </source>
</evidence>
<dbReference type="GO" id="GO:0004519">
    <property type="term" value="F:endonuclease activity"/>
    <property type="evidence" value="ECO:0007669"/>
    <property type="project" value="InterPro"/>
</dbReference>
<evidence type="ECO:0000256" key="6">
    <source>
        <dbReference type="SAM" id="MobiDB-lite"/>
    </source>
</evidence>
<feature type="coiled-coil region" evidence="5">
    <location>
        <begin position="346"/>
        <end position="380"/>
    </location>
</feature>
<comment type="subcellular location">
    <subcellularLocation>
        <location evidence="1">Target cell</location>
        <location evidence="1">Target cell cytoplasm</location>
    </subcellularLocation>
</comment>
<accession>A0A376BFH4</accession>
<feature type="compositionally biased region" description="Gly residues" evidence="6">
    <location>
        <begin position="35"/>
        <end position="59"/>
    </location>
</feature>